<sequence>MALLVTDEAPSEDEPVYLSIRRVIAERIERGDYPAGLALPSENELADEFGCTRLTVRNAVGELVDRGLVRRIQGKGAFVVSLWDGAEAAGMGFREMIRAHDAEPSVRILSRSRRLAGPLFSDLFGVAPEDELYCVRRLNIVDGVPISIESALIPLSLFPDIEGVDVAVFSLYETYAMYGHEVVGTQEVLGLTELSARDAGLFRVRAGDPALTLDCVSYDGEGRAVEYVRALNLGDRGGYVYTY</sequence>
<dbReference type="InterPro" id="IPR036390">
    <property type="entry name" value="WH_DNA-bd_sf"/>
</dbReference>
<evidence type="ECO:0000313" key="6">
    <source>
        <dbReference type="Proteomes" id="UP001055025"/>
    </source>
</evidence>
<dbReference type="InterPro" id="IPR000524">
    <property type="entry name" value="Tscrpt_reg_HTH_GntR"/>
</dbReference>
<reference evidence="5" key="1">
    <citation type="journal article" date="2022" name="Int. J. Syst. Evol. Microbiol.">
        <title>Granulimonas faecalis gen. nov., sp. nov., and Leptogranulimonas caecicola gen. nov., sp. nov., novel lactate-producing Atopobiaceae bacteria isolated from mouse intestines, and an emended description of the family Atopobiaceae.</title>
        <authorList>
            <person name="Morinaga K."/>
            <person name="Kusada H."/>
            <person name="Sakamoto S."/>
            <person name="Murakami T."/>
            <person name="Toyoda A."/>
            <person name="Mori H."/>
            <person name="Meng X.Y."/>
            <person name="Takashino M."/>
            <person name="Murotomi K."/>
            <person name="Tamaki H."/>
        </authorList>
    </citation>
    <scope>NUCLEOTIDE SEQUENCE</scope>
    <source>
        <strain evidence="5">OPF53</strain>
    </source>
</reference>
<dbReference type="AlphaFoldDB" id="A0AAV5B1X0"/>
<name>A0AAV5B1X0_9ACTN</name>
<dbReference type="InterPro" id="IPR028978">
    <property type="entry name" value="Chorismate_lyase_/UTRA_dom_sf"/>
</dbReference>
<dbReference type="SUPFAM" id="SSF64288">
    <property type="entry name" value="Chorismate lyase-like"/>
    <property type="match status" value="1"/>
</dbReference>
<dbReference type="Gene3D" id="3.40.1410.10">
    <property type="entry name" value="Chorismate lyase-like"/>
    <property type="match status" value="1"/>
</dbReference>
<comment type="caution">
    <text evidence="5">The sequence shown here is derived from an EMBL/GenBank/DDBJ whole genome shotgun (WGS) entry which is preliminary data.</text>
</comment>
<dbReference type="GO" id="GO:0003700">
    <property type="term" value="F:DNA-binding transcription factor activity"/>
    <property type="evidence" value="ECO:0007669"/>
    <property type="project" value="InterPro"/>
</dbReference>
<dbReference type="EMBL" id="BQKC01000001">
    <property type="protein sequence ID" value="GJM54495.1"/>
    <property type="molecule type" value="Genomic_DNA"/>
</dbReference>
<dbReference type="Proteomes" id="UP001055025">
    <property type="component" value="Unassembled WGS sequence"/>
</dbReference>
<dbReference type="PROSITE" id="PS50949">
    <property type="entry name" value="HTH_GNTR"/>
    <property type="match status" value="1"/>
</dbReference>
<dbReference type="InterPro" id="IPR011663">
    <property type="entry name" value="UTRA"/>
</dbReference>
<keyword evidence="3" id="KW-0804">Transcription</keyword>
<evidence type="ECO:0000313" key="5">
    <source>
        <dbReference type="EMBL" id="GJM54495.1"/>
    </source>
</evidence>
<feature type="domain" description="HTH gntR-type" evidence="4">
    <location>
        <begin position="14"/>
        <end position="82"/>
    </location>
</feature>
<dbReference type="GO" id="GO:0045892">
    <property type="term" value="P:negative regulation of DNA-templated transcription"/>
    <property type="evidence" value="ECO:0007669"/>
    <property type="project" value="TreeGrafter"/>
</dbReference>
<organism evidence="5 6">
    <name type="scientific">Granulimonas faecalis</name>
    <dbReference type="NCBI Taxonomy" id="2894155"/>
    <lineage>
        <taxon>Bacteria</taxon>
        <taxon>Bacillati</taxon>
        <taxon>Actinomycetota</taxon>
        <taxon>Coriobacteriia</taxon>
        <taxon>Coriobacteriales</taxon>
        <taxon>Kribbibacteriaceae</taxon>
        <taxon>Granulimonas</taxon>
    </lineage>
</organism>
<dbReference type="SMART" id="SM00345">
    <property type="entry name" value="HTH_GNTR"/>
    <property type="match status" value="1"/>
</dbReference>
<accession>A0AAV5B1X0</accession>
<evidence type="ECO:0000256" key="3">
    <source>
        <dbReference type="ARBA" id="ARBA00023163"/>
    </source>
</evidence>
<dbReference type="RefSeq" id="WP_265590457.1">
    <property type="nucleotide sequence ID" value="NZ_BQKC01000001.1"/>
</dbReference>
<dbReference type="InterPro" id="IPR036388">
    <property type="entry name" value="WH-like_DNA-bd_sf"/>
</dbReference>
<evidence type="ECO:0000259" key="4">
    <source>
        <dbReference type="PROSITE" id="PS50949"/>
    </source>
</evidence>
<dbReference type="Pfam" id="PF00392">
    <property type="entry name" value="GntR"/>
    <property type="match status" value="1"/>
</dbReference>
<dbReference type="PANTHER" id="PTHR44846">
    <property type="entry name" value="MANNOSYL-D-GLYCERATE TRANSPORT/METABOLISM SYSTEM REPRESSOR MNGR-RELATED"/>
    <property type="match status" value="1"/>
</dbReference>
<keyword evidence="6" id="KW-1185">Reference proteome</keyword>
<proteinExistence type="predicted"/>
<dbReference type="SUPFAM" id="SSF46785">
    <property type="entry name" value="Winged helix' DNA-binding domain"/>
    <property type="match status" value="1"/>
</dbReference>
<dbReference type="InterPro" id="IPR050679">
    <property type="entry name" value="Bact_HTH_transcr_reg"/>
</dbReference>
<gene>
    <name evidence="5" type="ORF">ATOP_01500</name>
</gene>
<evidence type="ECO:0000256" key="2">
    <source>
        <dbReference type="ARBA" id="ARBA00023125"/>
    </source>
</evidence>
<dbReference type="SMART" id="SM00866">
    <property type="entry name" value="UTRA"/>
    <property type="match status" value="1"/>
</dbReference>
<dbReference type="Gene3D" id="1.10.10.10">
    <property type="entry name" value="Winged helix-like DNA-binding domain superfamily/Winged helix DNA-binding domain"/>
    <property type="match status" value="1"/>
</dbReference>
<keyword evidence="1" id="KW-0805">Transcription regulation</keyword>
<dbReference type="PANTHER" id="PTHR44846:SF1">
    <property type="entry name" value="MANNOSYL-D-GLYCERATE TRANSPORT_METABOLISM SYSTEM REPRESSOR MNGR-RELATED"/>
    <property type="match status" value="1"/>
</dbReference>
<dbReference type="PRINTS" id="PR00035">
    <property type="entry name" value="HTHGNTR"/>
</dbReference>
<dbReference type="GO" id="GO:0003677">
    <property type="term" value="F:DNA binding"/>
    <property type="evidence" value="ECO:0007669"/>
    <property type="project" value="UniProtKB-KW"/>
</dbReference>
<evidence type="ECO:0000256" key="1">
    <source>
        <dbReference type="ARBA" id="ARBA00023015"/>
    </source>
</evidence>
<dbReference type="Pfam" id="PF07702">
    <property type="entry name" value="UTRA"/>
    <property type="match status" value="1"/>
</dbReference>
<dbReference type="CDD" id="cd07377">
    <property type="entry name" value="WHTH_GntR"/>
    <property type="match status" value="1"/>
</dbReference>
<keyword evidence="2" id="KW-0238">DNA-binding</keyword>
<protein>
    <submittedName>
        <fullName evidence="5">Transcriptional regulator</fullName>
    </submittedName>
</protein>